<feature type="domain" description="DSBA-like thioredoxin" evidence="1">
    <location>
        <begin position="14"/>
        <end position="214"/>
    </location>
</feature>
<evidence type="ECO:0000313" key="3">
    <source>
        <dbReference type="EMBL" id="RKN33886.1"/>
    </source>
</evidence>
<dbReference type="EMBL" id="RAZS01000002">
    <property type="protein sequence ID" value="RKN22125.1"/>
    <property type="molecule type" value="Genomic_DNA"/>
</dbReference>
<dbReference type="InterPro" id="IPR036249">
    <property type="entry name" value="Thioredoxin-like_sf"/>
</dbReference>
<dbReference type="AlphaFoldDB" id="A0A3A9YKE3"/>
<reference evidence="4 5" key="1">
    <citation type="submission" date="2018-09" db="EMBL/GenBank/DDBJ databases">
        <title>Micromonospora sp. nov. MS1-9, isolated from a root of Musa sp.</title>
        <authorList>
            <person name="Kuncharoen N."/>
            <person name="Kudo T."/>
            <person name="Ohkuma M."/>
            <person name="Yuki M."/>
            <person name="Tanasupawat S."/>
        </authorList>
    </citation>
    <scope>NUCLEOTIDE SEQUENCE [LARGE SCALE GENOMIC DNA]</scope>
    <source>
        <strain evidence="3 5">MS1-9</strain>
        <strain evidence="2 4">NGC1-4</strain>
    </source>
</reference>
<protein>
    <submittedName>
        <fullName evidence="3">DsbA family oxidoreductase</fullName>
    </submittedName>
</protein>
<dbReference type="EMBL" id="RAZT01000004">
    <property type="protein sequence ID" value="RKN33886.1"/>
    <property type="molecule type" value="Genomic_DNA"/>
</dbReference>
<dbReference type="Pfam" id="PF01323">
    <property type="entry name" value="DSBA"/>
    <property type="match status" value="1"/>
</dbReference>
<proteinExistence type="predicted"/>
<dbReference type="CDD" id="cd03024">
    <property type="entry name" value="DsbA_FrnE"/>
    <property type="match status" value="1"/>
</dbReference>
<accession>A0A3A9YKE3</accession>
<evidence type="ECO:0000313" key="4">
    <source>
        <dbReference type="Proteomes" id="UP000271548"/>
    </source>
</evidence>
<dbReference type="SUPFAM" id="SSF52833">
    <property type="entry name" value="Thioredoxin-like"/>
    <property type="match status" value="1"/>
</dbReference>
<comment type="caution">
    <text evidence="3">The sequence shown here is derived from an EMBL/GenBank/DDBJ whole genome shotgun (WGS) entry which is preliminary data.</text>
</comment>
<name>A0A3A9YKE3_9ACTN</name>
<organism evidence="3 5">
    <name type="scientific">Micromonospora musae</name>
    <dbReference type="NCBI Taxonomy" id="1894970"/>
    <lineage>
        <taxon>Bacteria</taxon>
        <taxon>Bacillati</taxon>
        <taxon>Actinomycetota</taxon>
        <taxon>Actinomycetes</taxon>
        <taxon>Micromonosporales</taxon>
        <taxon>Micromonosporaceae</taxon>
        <taxon>Micromonospora</taxon>
    </lineage>
</organism>
<evidence type="ECO:0000259" key="1">
    <source>
        <dbReference type="Pfam" id="PF01323"/>
    </source>
</evidence>
<dbReference type="Gene3D" id="3.40.30.10">
    <property type="entry name" value="Glutaredoxin"/>
    <property type="match status" value="1"/>
</dbReference>
<sequence>MGSRTNRKKGSMMQIEMWSDIICPICGMTQQRLRNAVADFEHGDEVEIIHRSFQVHPGIPPEGITQTQLSLNAGMTIAQMNNVLRPVEIAADEEGFGGYHAIDRTLGPTDLTHELLAYATDQGKHHEAWTEMFNAHFGYNRQLWTMEQLIEFAGEIGLDQDETREVLVSRRYKTRVEEEQYRAQRMGAHGTPFIVIDQKYGIGGGVDRATFTRALRRAWDESHPTPALRMPFGEGEQCGPDGACAV</sequence>
<dbReference type="PANTHER" id="PTHR13887:SF41">
    <property type="entry name" value="THIOREDOXIN SUPERFAMILY PROTEIN"/>
    <property type="match status" value="1"/>
</dbReference>
<dbReference type="Proteomes" id="UP000275865">
    <property type="component" value="Unassembled WGS sequence"/>
</dbReference>
<dbReference type="InterPro" id="IPR001853">
    <property type="entry name" value="DSBA-like_thioredoxin_dom"/>
</dbReference>
<evidence type="ECO:0000313" key="2">
    <source>
        <dbReference type="EMBL" id="RKN22125.1"/>
    </source>
</evidence>
<keyword evidence="4" id="KW-1185">Reference proteome</keyword>
<gene>
    <name evidence="3" type="ORF">D7044_09225</name>
    <name evidence="2" type="ORF">D7147_05255</name>
</gene>
<evidence type="ECO:0000313" key="5">
    <source>
        <dbReference type="Proteomes" id="UP000275865"/>
    </source>
</evidence>
<dbReference type="PANTHER" id="PTHR13887">
    <property type="entry name" value="GLUTATHIONE S-TRANSFERASE KAPPA"/>
    <property type="match status" value="1"/>
</dbReference>
<dbReference type="Proteomes" id="UP000271548">
    <property type="component" value="Unassembled WGS sequence"/>
</dbReference>
<dbReference type="GO" id="GO:0016491">
    <property type="term" value="F:oxidoreductase activity"/>
    <property type="evidence" value="ECO:0007669"/>
    <property type="project" value="InterPro"/>
</dbReference>